<protein>
    <recommendedName>
        <fullName evidence="1">Anoctamin dimerisation domain-containing protein</fullName>
    </recommendedName>
</protein>
<reference evidence="3" key="1">
    <citation type="submission" date="2018-06" db="EMBL/GenBank/DDBJ databases">
        <title>Genome assembly of Danube salmon.</title>
        <authorList>
            <person name="Macqueen D.J."/>
            <person name="Gundappa M.K."/>
        </authorList>
    </citation>
    <scope>NUCLEOTIDE SEQUENCE [LARGE SCALE GENOMIC DNA]</scope>
</reference>
<accession>A0A4W5P5E8</accession>
<evidence type="ECO:0000313" key="2">
    <source>
        <dbReference type="Ensembl" id="ENSHHUP00000057268.1"/>
    </source>
</evidence>
<evidence type="ECO:0000313" key="3">
    <source>
        <dbReference type="Proteomes" id="UP000314982"/>
    </source>
</evidence>
<proteinExistence type="predicted"/>
<organism evidence="2 3">
    <name type="scientific">Hucho hucho</name>
    <name type="common">huchen</name>
    <dbReference type="NCBI Taxonomy" id="62062"/>
    <lineage>
        <taxon>Eukaryota</taxon>
        <taxon>Metazoa</taxon>
        <taxon>Chordata</taxon>
        <taxon>Craniata</taxon>
        <taxon>Vertebrata</taxon>
        <taxon>Euteleostomi</taxon>
        <taxon>Actinopterygii</taxon>
        <taxon>Neopterygii</taxon>
        <taxon>Teleostei</taxon>
        <taxon>Protacanthopterygii</taxon>
        <taxon>Salmoniformes</taxon>
        <taxon>Salmonidae</taxon>
        <taxon>Salmoninae</taxon>
        <taxon>Hucho</taxon>
    </lineage>
</organism>
<dbReference type="AlphaFoldDB" id="A0A4W5P5E8"/>
<dbReference type="InterPro" id="IPR007632">
    <property type="entry name" value="Anoctamin"/>
</dbReference>
<reference evidence="2" key="2">
    <citation type="submission" date="2025-08" db="UniProtKB">
        <authorList>
            <consortium name="Ensembl"/>
        </authorList>
    </citation>
    <scope>IDENTIFICATION</scope>
</reference>
<reference evidence="2" key="3">
    <citation type="submission" date="2025-09" db="UniProtKB">
        <authorList>
            <consortium name="Ensembl"/>
        </authorList>
    </citation>
    <scope>IDENTIFICATION</scope>
</reference>
<dbReference type="PANTHER" id="PTHR12308">
    <property type="entry name" value="ANOCTAMIN"/>
    <property type="match status" value="1"/>
</dbReference>
<dbReference type="InterPro" id="IPR032394">
    <property type="entry name" value="Anoct_dimer"/>
</dbReference>
<dbReference type="GeneTree" id="ENSGT00940000156257"/>
<dbReference type="Proteomes" id="UP000314982">
    <property type="component" value="Unassembled WGS sequence"/>
</dbReference>
<evidence type="ECO:0000259" key="1">
    <source>
        <dbReference type="Pfam" id="PF16178"/>
    </source>
</evidence>
<sequence>MFVKIHAPWDTLCKYAEQMNIRMPFRKKSYFTDWKSKAMGSRFQLRCRQIKSWLPRNPMKLDKEALPDLEETDCYTAPFSRARMHQ</sequence>
<dbReference type="Pfam" id="PF16178">
    <property type="entry name" value="Anoct_dimer"/>
    <property type="match status" value="1"/>
</dbReference>
<feature type="domain" description="Anoctamin dimerisation" evidence="1">
    <location>
        <begin position="1"/>
        <end position="85"/>
    </location>
</feature>
<dbReference type="GO" id="GO:0046983">
    <property type="term" value="F:protein dimerization activity"/>
    <property type="evidence" value="ECO:0007669"/>
    <property type="project" value="InterPro"/>
</dbReference>
<dbReference type="GO" id="GO:0005254">
    <property type="term" value="F:chloride channel activity"/>
    <property type="evidence" value="ECO:0007669"/>
    <property type="project" value="TreeGrafter"/>
</dbReference>
<keyword evidence="3" id="KW-1185">Reference proteome</keyword>
<name>A0A4W5P5E8_9TELE</name>
<dbReference type="PANTHER" id="PTHR12308:SF16">
    <property type="entry name" value="ANOCTAMIN-3"/>
    <property type="match status" value="1"/>
</dbReference>
<dbReference type="GO" id="GO:0005886">
    <property type="term" value="C:plasma membrane"/>
    <property type="evidence" value="ECO:0007669"/>
    <property type="project" value="TreeGrafter"/>
</dbReference>
<dbReference type="Ensembl" id="ENSHHUT00000059233.1">
    <property type="protein sequence ID" value="ENSHHUP00000057268.1"/>
    <property type="gene ID" value="ENSHHUG00000034158.1"/>
</dbReference>